<dbReference type="SUPFAM" id="SSF51735">
    <property type="entry name" value="NAD(P)-binding Rossmann-fold domains"/>
    <property type="match status" value="1"/>
</dbReference>
<evidence type="ECO:0000256" key="6">
    <source>
        <dbReference type="RuleBase" id="RU361277"/>
    </source>
</evidence>
<keyword evidence="5" id="KW-0560">Oxidoreductase</keyword>
<dbReference type="Gene3D" id="3.40.50.720">
    <property type="entry name" value="NAD(P)-binding Rossmann-like Domain"/>
    <property type="match status" value="2"/>
</dbReference>
<proteinExistence type="inferred from homology"/>
<evidence type="ECO:0000313" key="9">
    <source>
        <dbReference type="Proteomes" id="UP000251714"/>
    </source>
</evidence>
<sequence>MSSLPQTYKACVLDKANASWTLSDVPLKHPSKGQILAKVLACGVCFSDIATGAGHMGDVFPRVPGHEIIGDVVEVGEGVENFKNGDRVGGPWHGGHDRTCRQCQRAQFQMCDNKAINGVSQDGGFAEYVLLRAEAVVRVPKELDPAEAAPLLCAGVTVFNGIRKLHVEQGNLVAIQGDDKADFAKQLGAHHYINTKKSDPAEELTKLGGAAIIVQTAPNPKAVAPLVNGLAAEGKLLSLAPVGPAEIDTVPLVLKGASVVGWPSGHALDSEEALRFSMIHGVKCMIEKYPLDKVQDAVESLQAGKPRFRNVLVMQ</sequence>
<evidence type="ECO:0000256" key="5">
    <source>
        <dbReference type="ARBA" id="ARBA00023002"/>
    </source>
</evidence>
<dbReference type="InterPro" id="IPR013149">
    <property type="entry name" value="ADH-like_C"/>
</dbReference>
<name>A0A365NDV8_GIBIN</name>
<dbReference type="InterPro" id="IPR036291">
    <property type="entry name" value="NAD(P)-bd_dom_sf"/>
</dbReference>
<evidence type="ECO:0000259" key="7">
    <source>
        <dbReference type="SMART" id="SM00829"/>
    </source>
</evidence>
<dbReference type="Proteomes" id="UP000251714">
    <property type="component" value="Unassembled WGS sequence"/>
</dbReference>
<dbReference type="Gene3D" id="3.90.180.10">
    <property type="entry name" value="Medium-chain alcohol dehydrogenases, catalytic domain"/>
    <property type="match status" value="2"/>
</dbReference>
<organism evidence="8 9">
    <name type="scientific">Gibberella intermedia</name>
    <name type="common">Bulb rot disease fungus</name>
    <name type="synonym">Fusarium proliferatum</name>
    <dbReference type="NCBI Taxonomy" id="948311"/>
    <lineage>
        <taxon>Eukaryota</taxon>
        <taxon>Fungi</taxon>
        <taxon>Dikarya</taxon>
        <taxon>Ascomycota</taxon>
        <taxon>Pezizomycotina</taxon>
        <taxon>Sordariomycetes</taxon>
        <taxon>Hypocreomycetidae</taxon>
        <taxon>Hypocreales</taxon>
        <taxon>Nectriaceae</taxon>
        <taxon>Fusarium</taxon>
        <taxon>Fusarium fujikuroi species complex</taxon>
    </lineage>
</organism>
<dbReference type="InterPro" id="IPR011032">
    <property type="entry name" value="GroES-like_sf"/>
</dbReference>
<evidence type="ECO:0000256" key="1">
    <source>
        <dbReference type="ARBA" id="ARBA00001947"/>
    </source>
</evidence>
<evidence type="ECO:0000256" key="2">
    <source>
        <dbReference type="ARBA" id="ARBA00008072"/>
    </source>
</evidence>
<dbReference type="GO" id="GO:0004022">
    <property type="term" value="F:alcohol dehydrogenase (NAD+) activity"/>
    <property type="evidence" value="ECO:0007669"/>
    <property type="project" value="TreeGrafter"/>
</dbReference>
<keyword evidence="3 6" id="KW-0479">Metal-binding</keyword>
<dbReference type="InterPro" id="IPR002328">
    <property type="entry name" value="ADH_Zn_CS"/>
</dbReference>
<evidence type="ECO:0000256" key="4">
    <source>
        <dbReference type="ARBA" id="ARBA00022833"/>
    </source>
</evidence>
<dbReference type="Pfam" id="PF00107">
    <property type="entry name" value="ADH_zinc_N"/>
    <property type="match status" value="1"/>
</dbReference>
<dbReference type="InterPro" id="IPR013154">
    <property type="entry name" value="ADH-like_N"/>
</dbReference>
<evidence type="ECO:0000256" key="3">
    <source>
        <dbReference type="ARBA" id="ARBA00022723"/>
    </source>
</evidence>
<dbReference type="GO" id="GO:0005737">
    <property type="term" value="C:cytoplasm"/>
    <property type="evidence" value="ECO:0007669"/>
    <property type="project" value="TreeGrafter"/>
</dbReference>
<comment type="similarity">
    <text evidence="2 6">Belongs to the zinc-containing alcohol dehydrogenase family.</text>
</comment>
<dbReference type="GO" id="GO:0008270">
    <property type="term" value="F:zinc ion binding"/>
    <property type="evidence" value="ECO:0007669"/>
    <property type="project" value="InterPro"/>
</dbReference>
<comment type="caution">
    <text evidence="8">The sequence shown here is derived from an EMBL/GenBank/DDBJ whole genome shotgun (WGS) entry which is preliminary data.</text>
</comment>
<dbReference type="InterPro" id="IPR020843">
    <property type="entry name" value="ER"/>
</dbReference>
<dbReference type="PROSITE" id="PS00059">
    <property type="entry name" value="ADH_ZINC"/>
    <property type="match status" value="1"/>
</dbReference>
<dbReference type="PANTHER" id="PTHR42940:SF7">
    <property type="entry name" value="ALCOHOL DEHYDROGENASE-LIKE N-TERMINAL DOMAIN-CONTAINING PROTEIN"/>
    <property type="match status" value="1"/>
</dbReference>
<dbReference type="SMART" id="SM00829">
    <property type="entry name" value="PKS_ER"/>
    <property type="match status" value="1"/>
</dbReference>
<dbReference type="PANTHER" id="PTHR42940">
    <property type="entry name" value="ALCOHOL DEHYDROGENASE 1-RELATED"/>
    <property type="match status" value="1"/>
</dbReference>
<dbReference type="SUPFAM" id="SSF50129">
    <property type="entry name" value="GroES-like"/>
    <property type="match status" value="1"/>
</dbReference>
<dbReference type="EMBL" id="PKMI01000012">
    <property type="protein sequence ID" value="RBA18999.1"/>
    <property type="molecule type" value="Genomic_DNA"/>
</dbReference>
<comment type="cofactor">
    <cofactor evidence="1 6">
        <name>Zn(2+)</name>
        <dbReference type="ChEBI" id="CHEBI:29105"/>
    </cofactor>
</comment>
<reference evidence="8 9" key="1">
    <citation type="submission" date="2017-12" db="EMBL/GenBank/DDBJ databases">
        <title>Genome sequence of the mycotoxigenic crop pathogen Fusarium proliferatum, strain ITEM 2341 from Date Palm.</title>
        <authorList>
            <person name="Almiman B.F."/>
            <person name="Shittu T.A."/>
            <person name="Muthumeenakshi S."/>
            <person name="Baroncelli R."/>
            <person name="Sreenivasaprasada S."/>
        </authorList>
    </citation>
    <scope>NUCLEOTIDE SEQUENCE [LARGE SCALE GENOMIC DNA]</scope>
    <source>
        <strain evidence="8 9">ITEM 2341</strain>
    </source>
</reference>
<evidence type="ECO:0000313" key="8">
    <source>
        <dbReference type="EMBL" id="RBA18999.1"/>
    </source>
</evidence>
<dbReference type="AlphaFoldDB" id="A0A365NDV8"/>
<dbReference type="Pfam" id="PF08240">
    <property type="entry name" value="ADH_N"/>
    <property type="match status" value="1"/>
</dbReference>
<feature type="domain" description="Enoyl reductase (ER)" evidence="7">
    <location>
        <begin position="15"/>
        <end position="312"/>
    </location>
</feature>
<keyword evidence="4 6" id="KW-0862">Zinc</keyword>
<protein>
    <recommendedName>
        <fullName evidence="7">Enoyl reductase (ER) domain-containing protein</fullName>
    </recommendedName>
</protein>
<accession>A0A365NDV8</accession>
<gene>
    <name evidence="8" type="ORF">FPRO05_09928</name>
</gene>